<dbReference type="PIRSF" id="PIRSF002825">
    <property type="entry name" value="CfbpA"/>
    <property type="match status" value="1"/>
</dbReference>
<comment type="caution">
    <text evidence="3">The sequence shown here is derived from an EMBL/GenBank/DDBJ whole genome shotgun (WGS) entry which is preliminary data.</text>
</comment>
<dbReference type="EMBL" id="JAVFCB010000002">
    <property type="protein sequence ID" value="MDQ4213236.1"/>
    <property type="molecule type" value="Genomic_DNA"/>
</dbReference>
<dbReference type="SUPFAM" id="SSF53850">
    <property type="entry name" value="Periplasmic binding protein-like II"/>
    <property type="match status" value="1"/>
</dbReference>
<accession>A0ABU0XDR0</accession>
<sequence>MKRRGIAVSSAVVAVAAALILAGCSGGEKTASPSASATAPANTATSAVMYSSNNATTVGVVVKAAAAVSPSLKVEAVTGSSGPLLQRIKSEAGKNSADVFYSAPADVLGAYADMIEPYKSSEESAIPKDILDPKDRWIPTNTHIVALMVNIDQIPGGAAPAKWSDLTDAKWKGKIIVADPQQSTTALTALYGAYKVLGKDGFQKLSANLKVAANSGDVYPGVANGEYAVGIGYESNIAPYIAGGQAGVKIVYPKDGTFQEQDRAILIKGSAHLDGGKRVIDTILAKKTQEQLLVQAFRRPVRSDIDVSKLVEFLPKLSSLKLVDIHSASDDKGREDFLTLWKTR</sequence>
<evidence type="ECO:0000256" key="1">
    <source>
        <dbReference type="ARBA" id="ARBA00022729"/>
    </source>
</evidence>
<evidence type="ECO:0000256" key="2">
    <source>
        <dbReference type="SAM" id="SignalP"/>
    </source>
</evidence>
<name>A0ABU0XDR0_9MICO</name>
<evidence type="ECO:0000313" key="4">
    <source>
        <dbReference type="Proteomes" id="UP001230289"/>
    </source>
</evidence>
<keyword evidence="4" id="KW-1185">Reference proteome</keyword>
<dbReference type="Proteomes" id="UP001230289">
    <property type="component" value="Unassembled WGS sequence"/>
</dbReference>
<organism evidence="3 4">
    <name type="scientific">Microbacterium capsulatum</name>
    <dbReference type="NCBI Taxonomy" id="3041921"/>
    <lineage>
        <taxon>Bacteria</taxon>
        <taxon>Bacillati</taxon>
        <taxon>Actinomycetota</taxon>
        <taxon>Actinomycetes</taxon>
        <taxon>Micrococcales</taxon>
        <taxon>Microbacteriaceae</taxon>
        <taxon>Microbacterium</taxon>
    </lineage>
</organism>
<dbReference type="PROSITE" id="PS51257">
    <property type="entry name" value="PROKAR_LIPOPROTEIN"/>
    <property type="match status" value="1"/>
</dbReference>
<reference evidence="3 4" key="1">
    <citation type="submission" date="2023-08" db="EMBL/GenBank/DDBJ databases">
        <title>Microbacterium sp. nov., isolated from a waste landfill.</title>
        <authorList>
            <person name="Wen W."/>
        </authorList>
    </citation>
    <scope>NUCLEOTIDE SEQUENCE [LARGE SCALE GENOMIC DNA]</scope>
    <source>
        <strain evidence="3 4">ASV81</strain>
    </source>
</reference>
<dbReference type="RefSeq" id="WP_308488169.1">
    <property type="nucleotide sequence ID" value="NZ_JAVFCB010000002.1"/>
</dbReference>
<dbReference type="PANTHER" id="PTHR30006:SF2">
    <property type="entry name" value="ABC TRANSPORTER SUBSTRATE-BINDING PROTEIN"/>
    <property type="match status" value="1"/>
</dbReference>
<proteinExistence type="predicted"/>
<gene>
    <name evidence="3" type="ORF">RBR11_04845</name>
</gene>
<feature type="chain" id="PRO_5045881669" evidence="2">
    <location>
        <begin position="23"/>
        <end position="344"/>
    </location>
</feature>
<protein>
    <submittedName>
        <fullName evidence="3">Extracellular solute-binding protein</fullName>
    </submittedName>
</protein>
<dbReference type="Gene3D" id="3.40.190.10">
    <property type="entry name" value="Periplasmic binding protein-like II"/>
    <property type="match status" value="2"/>
</dbReference>
<evidence type="ECO:0000313" key="3">
    <source>
        <dbReference type="EMBL" id="MDQ4213236.1"/>
    </source>
</evidence>
<keyword evidence="1 2" id="KW-0732">Signal</keyword>
<feature type="signal peptide" evidence="2">
    <location>
        <begin position="1"/>
        <end position="22"/>
    </location>
</feature>
<dbReference type="Pfam" id="PF13343">
    <property type="entry name" value="SBP_bac_6"/>
    <property type="match status" value="1"/>
</dbReference>
<dbReference type="PANTHER" id="PTHR30006">
    <property type="entry name" value="THIAMINE-BINDING PERIPLASMIC PROTEIN-RELATED"/>
    <property type="match status" value="1"/>
</dbReference>
<dbReference type="InterPro" id="IPR026045">
    <property type="entry name" value="Ferric-bd"/>
</dbReference>